<accession>A0A5A5TY89</accession>
<comment type="caution">
    <text evidence="1">The sequence shown here is derived from an EMBL/GenBank/DDBJ whole genome shotgun (WGS) entry which is preliminary data.</text>
</comment>
<dbReference type="Proteomes" id="UP000323274">
    <property type="component" value="Unassembled WGS sequence"/>
</dbReference>
<dbReference type="AlphaFoldDB" id="A0A5A5TY89"/>
<dbReference type="Pfam" id="PF02620">
    <property type="entry name" value="YceD"/>
    <property type="match status" value="1"/>
</dbReference>
<dbReference type="EMBL" id="BJJW01000001">
    <property type="protein sequence ID" value="GDZ82852.1"/>
    <property type="molecule type" value="Genomic_DNA"/>
</dbReference>
<dbReference type="OMA" id="KWTIYQL"/>
<organism evidence="1 2">
    <name type="scientific">Leuconostoc citreum</name>
    <dbReference type="NCBI Taxonomy" id="33964"/>
    <lineage>
        <taxon>Bacteria</taxon>
        <taxon>Bacillati</taxon>
        <taxon>Bacillota</taxon>
        <taxon>Bacilli</taxon>
        <taxon>Lactobacillales</taxon>
        <taxon>Lactobacillaceae</taxon>
        <taxon>Leuconostoc</taxon>
    </lineage>
</organism>
<gene>
    <name evidence="1" type="ORF">LCIT_00940</name>
</gene>
<dbReference type="GeneID" id="61102672"/>
<name>A0A5A5TY89_LEUCI</name>
<reference evidence="1 2" key="1">
    <citation type="submission" date="2019-04" db="EMBL/GenBank/DDBJ databases">
        <title>A pseudo-fructophilic Leuconostoc citreum strain F192-5 isolated from peel of satsuma mandarin: the first report for isolation and characterization of strain-dependent fructophilic-like characteristics.</title>
        <authorList>
            <person name="Maeno S."/>
            <person name="Tanizawa Y."/>
            <person name="Kajikawa A."/>
            <person name="Kanesaki Y."/>
            <person name="Kubota E."/>
            <person name="Arita M."/>
            <person name="Leon D."/>
            <person name="Endo A."/>
        </authorList>
    </citation>
    <scope>NUCLEOTIDE SEQUENCE [LARGE SCALE GENOMIC DNA]</scope>
    <source>
        <strain evidence="1 2">F192-5</strain>
    </source>
</reference>
<evidence type="ECO:0000313" key="1">
    <source>
        <dbReference type="EMBL" id="GDZ82852.1"/>
    </source>
</evidence>
<sequence length="181" mass="20803">MKYNKNQLQKFRQSSLEFDEVLELASLAKERFPKTILGLTPLNVKGFIRYYDNDDLLLHIQVTGKVTVPSSRSLAPVLRDIDMTFDERYIEDETRLTEFEETEAVFVLESDTLDVDTAILDNIVASLPLQILTAEEKASDTLPSGNDWHVISEETFENEKKAKKEAELDPRLAKLDDFFKE</sequence>
<protein>
    <submittedName>
        <fullName evidence="1">Uncharacterized protein</fullName>
    </submittedName>
</protein>
<dbReference type="InterPro" id="IPR003772">
    <property type="entry name" value="YceD"/>
</dbReference>
<dbReference type="RefSeq" id="WP_004907344.1">
    <property type="nucleotide sequence ID" value="NZ_BJJW01000001.1"/>
</dbReference>
<proteinExistence type="predicted"/>
<evidence type="ECO:0000313" key="2">
    <source>
        <dbReference type="Proteomes" id="UP000323274"/>
    </source>
</evidence>